<dbReference type="AlphaFoldDB" id="A0A7J0GVM5"/>
<accession>A0A7J0GVM5</accession>
<organism evidence="3 4">
    <name type="scientific">Actinidia rufa</name>
    <dbReference type="NCBI Taxonomy" id="165716"/>
    <lineage>
        <taxon>Eukaryota</taxon>
        <taxon>Viridiplantae</taxon>
        <taxon>Streptophyta</taxon>
        <taxon>Embryophyta</taxon>
        <taxon>Tracheophyta</taxon>
        <taxon>Spermatophyta</taxon>
        <taxon>Magnoliopsida</taxon>
        <taxon>eudicotyledons</taxon>
        <taxon>Gunneridae</taxon>
        <taxon>Pentapetalae</taxon>
        <taxon>asterids</taxon>
        <taxon>Ericales</taxon>
        <taxon>Actinidiaceae</taxon>
        <taxon>Actinidia</taxon>
    </lineage>
</organism>
<evidence type="ECO:0000256" key="2">
    <source>
        <dbReference type="SAM" id="Phobius"/>
    </source>
</evidence>
<evidence type="ECO:0000313" key="4">
    <source>
        <dbReference type="Proteomes" id="UP000585474"/>
    </source>
</evidence>
<dbReference type="PANTHER" id="PTHR34054:SF2">
    <property type="entry name" value="EXPRESSED PROTEIN"/>
    <property type="match status" value="1"/>
</dbReference>
<keyword evidence="2" id="KW-0472">Membrane</keyword>
<feature type="transmembrane region" description="Helical" evidence="2">
    <location>
        <begin position="6"/>
        <end position="31"/>
    </location>
</feature>
<dbReference type="OrthoDB" id="1707227at2759"/>
<dbReference type="PANTHER" id="PTHR34054">
    <property type="entry name" value="EXPRESSED PROTEIN"/>
    <property type="match status" value="1"/>
</dbReference>
<evidence type="ECO:0000313" key="3">
    <source>
        <dbReference type="EMBL" id="GFZ14905.1"/>
    </source>
</evidence>
<keyword evidence="2" id="KW-0812">Transmembrane</keyword>
<dbReference type="PROSITE" id="PS51257">
    <property type="entry name" value="PROKAR_LIPOPROTEIN"/>
    <property type="match status" value="1"/>
</dbReference>
<dbReference type="EMBL" id="BJWL01000024">
    <property type="protein sequence ID" value="GFZ14905.1"/>
    <property type="molecule type" value="Genomic_DNA"/>
</dbReference>
<evidence type="ECO:0000256" key="1">
    <source>
        <dbReference type="SAM" id="MobiDB-lite"/>
    </source>
</evidence>
<sequence length="255" mass="28591">MRSLSSVGLALSLVFGCLLFALLAELYYLLWWKRRITNRERLKMTILVQQESSCTCFVGKKPSSLSSTALNPQELSSSMRVTDIHVHEPQTPIQGHSNKDFWPNPFGDDDDGLQDLSGPPSGDSFYNPNCFTTIFHSSSHSYGFLTTPHHHHGISPLFRSPIRSSPPPKFKFLKDAEDKLYRRRLVEEAEKVAKAPSAPELLKDVEDGSFITLNIVGKDEERELNHHSSSSQVLPLSSSPSTFRPPTNKKPPMSN</sequence>
<comment type="caution">
    <text evidence="3">The sequence shown here is derived from an EMBL/GenBank/DDBJ whole genome shotgun (WGS) entry which is preliminary data.</text>
</comment>
<gene>
    <name evidence="3" type="ORF">Acr_24g0010950</name>
</gene>
<keyword evidence="3" id="KW-0449">Lipoprotein</keyword>
<proteinExistence type="predicted"/>
<reference evidence="3 4" key="1">
    <citation type="submission" date="2019-07" db="EMBL/GenBank/DDBJ databases">
        <title>De Novo Assembly of kiwifruit Actinidia rufa.</title>
        <authorList>
            <person name="Sugita-Konishi S."/>
            <person name="Sato K."/>
            <person name="Mori E."/>
            <person name="Abe Y."/>
            <person name="Kisaki G."/>
            <person name="Hamano K."/>
            <person name="Suezawa K."/>
            <person name="Otani M."/>
            <person name="Fukuda T."/>
            <person name="Manabe T."/>
            <person name="Gomi K."/>
            <person name="Tabuchi M."/>
            <person name="Akimitsu K."/>
            <person name="Kataoka I."/>
        </authorList>
    </citation>
    <scope>NUCLEOTIDE SEQUENCE [LARGE SCALE GENOMIC DNA]</scope>
    <source>
        <strain evidence="4">cv. Fuchu</strain>
    </source>
</reference>
<keyword evidence="2" id="KW-1133">Transmembrane helix</keyword>
<protein>
    <submittedName>
        <fullName evidence="3">Putative membrane lipoprotein</fullName>
    </submittedName>
</protein>
<dbReference type="Proteomes" id="UP000585474">
    <property type="component" value="Unassembled WGS sequence"/>
</dbReference>
<feature type="region of interest" description="Disordered" evidence="1">
    <location>
        <begin position="222"/>
        <end position="255"/>
    </location>
</feature>
<feature type="compositionally biased region" description="Low complexity" evidence="1">
    <location>
        <begin position="228"/>
        <end position="241"/>
    </location>
</feature>
<dbReference type="InterPro" id="IPR045884">
    <property type="entry name" value="At5g59350-like"/>
</dbReference>
<keyword evidence="4" id="KW-1185">Reference proteome</keyword>
<name>A0A7J0GVM5_9ERIC</name>